<evidence type="ECO:0000256" key="2">
    <source>
        <dbReference type="ARBA" id="ARBA00004777"/>
    </source>
</evidence>
<reference evidence="10" key="1">
    <citation type="submission" date="2025-08" db="UniProtKB">
        <authorList>
            <consortium name="RefSeq"/>
        </authorList>
    </citation>
    <scope>IDENTIFICATION</scope>
    <source>
        <strain evidence="10">Airmid</strain>
    </source>
</reference>
<evidence type="ECO:0000256" key="5">
    <source>
        <dbReference type="ARBA" id="ARBA00022827"/>
    </source>
</evidence>
<evidence type="ECO:0000256" key="1">
    <source>
        <dbReference type="ARBA" id="ARBA00001974"/>
    </source>
</evidence>
<dbReference type="KEGG" id="dpte:113794623"/>
<evidence type="ECO:0000256" key="7">
    <source>
        <dbReference type="RuleBase" id="RU004254"/>
    </source>
</evidence>
<dbReference type="SUPFAM" id="SSF51730">
    <property type="entry name" value="FAD-linked oxidoreductase"/>
    <property type="match status" value="1"/>
</dbReference>
<keyword evidence="6" id="KW-0560">Oxidoreductase</keyword>
<keyword evidence="4" id="KW-0285">Flavoprotein</keyword>
<dbReference type="GO" id="GO:0071949">
    <property type="term" value="F:FAD binding"/>
    <property type="evidence" value="ECO:0007669"/>
    <property type="project" value="TreeGrafter"/>
</dbReference>
<comment type="cofactor">
    <cofactor evidence="1">
        <name>FAD</name>
        <dbReference type="ChEBI" id="CHEBI:57692"/>
    </cofactor>
</comment>
<dbReference type="RefSeq" id="XP_027200548.1">
    <property type="nucleotide sequence ID" value="XM_027344747.1"/>
</dbReference>
<keyword evidence="9" id="KW-1185">Reference proteome</keyword>
<dbReference type="Gene3D" id="3.20.20.220">
    <property type="match status" value="1"/>
</dbReference>
<evidence type="ECO:0000313" key="10">
    <source>
        <dbReference type="RefSeq" id="XP_027200548.1"/>
    </source>
</evidence>
<comment type="similarity">
    <text evidence="3">Belongs to the methylenetetrahydrofolate reductase family.</text>
</comment>
<dbReference type="OMA" id="PIIPGIC"/>
<dbReference type="InterPro" id="IPR029041">
    <property type="entry name" value="FAD-linked_oxidoreductase-like"/>
</dbReference>
<dbReference type="Proteomes" id="UP000515146">
    <property type="component" value="Unplaced"/>
</dbReference>
<dbReference type="GO" id="GO:0005829">
    <property type="term" value="C:cytosol"/>
    <property type="evidence" value="ECO:0007669"/>
    <property type="project" value="TreeGrafter"/>
</dbReference>
<dbReference type="AlphaFoldDB" id="A0A6P6Y505"/>
<gene>
    <name evidence="10" type="primary">LOC113794623</name>
</gene>
<accession>A0A6P6Y505</accession>
<dbReference type="GO" id="GO:0009086">
    <property type="term" value="P:methionine biosynthetic process"/>
    <property type="evidence" value="ECO:0007669"/>
    <property type="project" value="TreeGrafter"/>
</dbReference>
<dbReference type="CDD" id="cd00537">
    <property type="entry name" value="MTHFR"/>
    <property type="match status" value="1"/>
</dbReference>
<evidence type="ECO:0000313" key="9">
    <source>
        <dbReference type="Proteomes" id="UP000515146"/>
    </source>
</evidence>
<dbReference type="Pfam" id="PF02219">
    <property type="entry name" value="MTHFR"/>
    <property type="match status" value="1"/>
</dbReference>
<dbReference type="InParanoid" id="A0A6P6Y505"/>
<comment type="pathway">
    <text evidence="2 7">One-carbon metabolism; tetrahydrofolate interconversion.</text>
</comment>
<name>A0A6P6Y505_DERPT</name>
<dbReference type="PANTHER" id="PTHR45754">
    <property type="entry name" value="METHYLENETETRAHYDROFOLATE REDUCTASE"/>
    <property type="match status" value="1"/>
</dbReference>
<dbReference type="OrthoDB" id="16284at2759"/>
<organism evidence="9 10">
    <name type="scientific">Dermatophagoides pteronyssinus</name>
    <name type="common">European house dust mite</name>
    <dbReference type="NCBI Taxonomy" id="6956"/>
    <lineage>
        <taxon>Eukaryota</taxon>
        <taxon>Metazoa</taxon>
        <taxon>Ecdysozoa</taxon>
        <taxon>Arthropoda</taxon>
        <taxon>Chelicerata</taxon>
        <taxon>Arachnida</taxon>
        <taxon>Acari</taxon>
        <taxon>Acariformes</taxon>
        <taxon>Sarcoptiformes</taxon>
        <taxon>Astigmata</taxon>
        <taxon>Psoroptidia</taxon>
        <taxon>Analgoidea</taxon>
        <taxon>Pyroglyphidae</taxon>
        <taxon>Dermatophagoidinae</taxon>
        <taxon>Dermatophagoides</taxon>
    </lineage>
</organism>
<evidence type="ECO:0000256" key="4">
    <source>
        <dbReference type="ARBA" id="ARBA00022630"/>
    </source>
</evidence>
<dbReference type="Pfam" id="PF21895">
    <property type="entry name" value="MTHFR_C"/>
    <property type="match status" value="1"/>
</dbReference>
<proteinExistence type="inferred from homology"/>
<dbReference type="PANTHER" id="PTHR45754:SF3">
    <property type="entry name" value="METHYLENETETRAHYDROFOLATE REDUCTASE (NADPH)"/>
    <property type="match status" value="1"/>
</dbReference>
<dbReference type="GeneID" id="113794623"/>
<dbReference type="GO" id="GO:0004489">
    <property type="term" value="F:methylenetetrahydrofolate reductase [NAD(P)H] activity"/>
    <property type="evidence" value="ECO:0007669"/>
    <property type="project" value="InterPro"/>
</dbReference>
<evidence type="ECO:0000259" key="8">
    <source>
        <dbReference type="Pfam" id="PF21895"/>
    </source>
</evidence>
<sequence>MFEIAKIDENDNRKYVSLADRIRERSIKQQQYDRFFSVEFFPARTVQGAKNWIKLVENYSDGDPLYCDITWHSAGNPDSNAPTSSLMMANVALNYCQLETMLHITCIDLTCKQLNQYLQRAKHYGIRNIMALRGDRHDDDDHQTDNHQFQYAADLVQYIRHHYGEYFTIVVAGYPIPHPESQDKQHDRQCLKKKVLIGADYIITQLFFQCEDYVEFVEECRQIGINVPIIPGICAINSFESLVKFSKLSAVPIPSELFDRLEQVRSDQQAVQQLGINYLTNLCRQLLATNLFPGIHFYTLNQSSIIQVIKNCGLWGKCSIIPWRQSQHYKRINESIRPIFWSNRPKSYIHRTRKWTQFPTTNWSTEFSSNLDSTSLTDFPQYLNFNLSPDTKKRLSECENLQQLYAIFDDFYSSTINQSTTKTTINLDRNNNDIDQNSTRQSLRRLSLPWINVVNDQYIESLYQKYGQFISKGLMVTNYLPAINGYNNDKIIYTCKNEKNSYIYHQKEYIEFFIHIRHLSLLQSWLLDKDYQHEISFMACNEDKSIRLTNWSSTEQEQHQQLPLVIAWLRLSNTDQLRQRRRPVYIADMKTFDVWLNETYSLWNELINETPTLIINGSINEQNETNNNNKKVLAHVRNELILVCMIDNRYGHSSSSSSSSFSQLFAHIFSQ</sequence>
<evidence type="ECO:0000256" key="6">
    <source>
        <dbReference type="ARBA" id="ARBA00023002"/>
    </source>
</evidence>
<evidence type="ECO:0000256" key="3">
    <source>
        <dbReference type="ARBA" id="ARBA00006743"/>
    </source>
</evidence>
<dbReference type="InterPro" id="IPR053806">
    <property type="entry name" value="MTHFR_C"/>
</dbReference>
<feature type="domain" description="MTHFR SAM-binding regulatory" evidence="8">
    <location>
        <begin position="321"/>
        <end position="651"/>
    </location>
</feature>
<keyword evidence="5" id="KW-0274">FAD</keyword>
<protein>
    <submittedName>
        <fullName evidence="10">Methylenetetrahydrofolate reductase-like</fullName>
    </submittedName>
</protein>
<dbReference type="InterPro" id="IPR003171">
    <property type="entry name" value="Mehydrof_redctse-like"/>
</dbReference>
<dbReference type="UniPathway" id="UPA00193"/>
<dbReference type="GO" id="GO:0035999">
    <property type="term" value="P:tetrahydrofolate interconversion"/>
    <property type="evidence" value="ECO:0007669"/>
    <property type="project" value="UniProtKB-UniPathway"/>
</dbReference>